<organism evidence="2 3">
    <name type="scientific">Panicum virgatum</name>
    <name type="common">Blackwell switchgrass</name>
    <dbReference type="NCBI Taxonomy" id="38727"/>
    <lineage>
        <taxon>Eukaryota</taxon>
        <taxon>Viridiplantae</taxon>
        <taxon>Streptophyta</taxon>
        <taxon>Embryophyta</taxon>
        <taxon>Tracheophyta</taxon>
        <taxon>Spermatophyta</taxon>
        <taxon>Magnoliopsida</taxon>
        <taxon>Liliopsida</taxon>
        <taxon>Poales</taxon>
        <taxon>Poaceae</taxon>
        <taxon>PACMAD clade</taxon>
        <taxon>Panicoideae</taxon>
        <taxon>Panicodae</taxon>
        <taxon>Paniceae</taxon>
        <taxon>Panicinae</taxon>
        <taxon>Panicum</taxon>
        <taxon>Panicum sect. Hiantes</taxon>
    </lineage>
</organism>
<dbReference type="Proteomes" id="UP000823388">
    <property type="component" value="Chromosome 7N"/>
</dbReference>
<keyword evidence="3" id="KW-1185">Reference proteome</keyword>
<protein>
    <submittedName>
        <fullName evidence="2">Uncharacterized protein</fullName>
    </submittedName>
</protein>
<feature type="compositionally biased region" description="Basic and acidic residues" evidence="1">
    <location>
        <begin position="98"/>
        <end position="124"/>
    </location>
</feature>
<proteinExistence type="predicted"/>
<reference evidence="2" key="1">
    <citation type="submission" date="2020-05" db="EMBL/GenBank/DDBJ databases">
        <title>WGS assembly of Panicum virgatum.</title>
        <authorList>
            <person name="Lovell J.T."/>
            <person name="Jenkins J."/>
            <person name="Shu S."/>
            <person name="Juenger T.E."/>
            <person name="Schmutz J."/>
        </authorList>
    </citation>
    <scope>NUCLEOTIDE SEQUENCE</scope>
    <source>
        <strain evidence="2">AP13</strain>
    </source>
</reference>
<gene>
    <name evidence="2" type="ORF">PVAP13_7NG341324</name>
</gene>
<feature type="region of interest" description="Disordered" evidence="1">
    <location>
        <begin position="70"/>
        <end position="155"/>
    </location>
</feature>
<evidence type="ECO:0000313" key="3">
    <source>
        <dbReference type="Proteomes" id="UP000823388"/>
    </source>
</evidence>
<evidence type="ECO:0000313" key="2">
    <source>
        <dbReference type="EMBL" id="KAG2567650.1"/>
    </source>
</evidence>
<dbReference type="EMBL" id="CM029050">
    <property type="protein sequence ID" value="KAG2567650.1"/>
    <property type="molecule type" value="Genomic_DNA"/>
</dbReference>
<sequence length="155" mass="17165">MGCSQRRSSPSCKLPHLQGEQNLLSRHSHGIPDKEPVNCSSAERHQIISLGWLSSSLPRRSQSISVFLPQLQRRRRRPSLSPLLGPVSDRGRGAQQSRRRDEPLRARTDDGLDSDARAKGKEQPPLHSRPSPTVAMDLSADPGPYPQIRGPCAKQ</sequence>
<name>A0A8T0Q185_PANVG</name>
<dbReference type="AlphaFoldDB" id="A0A8T0Q185"/>
<evidence type="ECO:0000256" key="1">
    <source>
        <dbReference type="SAM" id="MobiDB-lite"/>
    </source>
</evidence>
<comment type="caution">
    <text evidence="2">The sequence shown here is derived from an EMBL/GenBank/DDBJ whole genome shotgun (WGS) entry which is preliminary data.</text>
</comment>
<accession>A0A8T0Q185</accession>